<proteinExistence type="predicted"/>
<reference evidence="2 3" key="1">
    <citation type="journal article" date="2016" name="Nat. Commun.">
        <title>Ectomycorrhizal ecology is imprinted in the genome of the dominant symbiotic fungus Cenococcum geophilum.</title>
        <authorList>
            <consortium name="DOE Joint Genome Institute"/>
            <person name="Peter M."/>
            <person name="Kohler A."/>
            <person name="Ohm R.A."/>
            <person name="Kuo A."/>
            <person name="Krutzmann J."/>
            <person name="Morin E."/>
            <person name="Arend M."/>
            <person name="Barry K.W."/>
            <person name="Binder M."/>
            <person name="Choi C."/>
            <person name="Clum A."/>
            <person name="Copeland A."/>
            <person name="Grisel N."/>
            <person name="Haridas S."/>
            <person name="Kipfer T."/>
            <person name="LaButti K."/>
            <person name="Lindquist E."/>
            <person name="Lipzen A."/>
            <person name="Maire R."/>
            <person name="Meier B."/>
            <person name="Mihaltcheva S."/>
            <person name="Molinier V."/>
            <person name="Murat C."/>
            <person name="Poggeler S."/>
            <person name="Quandt C.A."/>
            <person name="Sperisen C."/>
            <person name="Tritt A."/>
            <person name="Tisserant E."/>
            <person name="Crous P.W."/>
            <person name="Henrissat B."/>
            <person name="Nehls U."/>
            <person name="Egli S."/>
            <person name="Spatafora J.W."/>
            <person name="Grigoriev I.V."/>
            <person name="Martin F.M."/>
        </authorList>
    </citation>
    <scope>NUCLEOTIDE SEQUENCE [LARGE SCALE GENOMIC DNA]</scope>
    <source>
        <strain evidence="2 3">CBS 207.34</strain>
    </source>
</reference>
<name>A0A8E2F5L2_9PEZI</name>
<keyword evidence="1" id="KW-0472">Membrane</keyword>
<dbReference type="Proteomes" id="UP000250140">
    <property type="component" value="Unassembled WGS sequence"/>
</dbReference>
<protein>
    <submittedName>
        <fullName evidence="2">Uncharacterized protein</fullName>
    </submittedName>
</protein>
<evidence type="ECO:0000313" key="3">
    <source>
        <dbReference type="Proteomes" id="UP000250140"/>
    </source>
</evidence>
<dbReference type="Gene3D" id="3.40.50.1820">
    <property type="entry name" value="alpha/beta hydrolase"/>
    <property type="match status" value="1"/>
</dbReference>
<accession>A0A8E2F5L2</accession>
<keyword evidence="1" id="KW-1133">Transmembrane helix</keyword>
<keyword evidence="3" id="KW-1185">Reference proteome</keyword>
<organism evidence="2 3">
    <name type="scientific">Glonium stellatum</name>
    <dbReference type="NCBI Taxonomy" id="574774"/>
    <lineage>
        <taxon>Eukaryota</taxon>
        <taxon>Fungi</taxon>
        <taxon>Dikarya</taxon>
        <taxon>Ascomycota</taxon>
        <taxon>Pezizomycotina</taxon>
        <taxon>Dothideomycetes</taxon>
        <taxon>Pleosporomycetidae</taxon>
        <taxon>Gloniales</taxon>
        <taxon>Gloniaceae</taxon>
        <taxon>Glonium</taxon>
    </lineage>
</organism>
<feature type="transmembrane region" description="Helical" evidence="1">
    <location>
        <begin position="20"/>
        <end position="39"/>
    </location>
</feature>
<keyword evidence="1" id="KW-0812">Transmembrane</keyword>
<dbReference type="AlphaFoldDB" id="A0A8E2F5L2"/>
<gene>
    <name evidence="2" type="ORF">AOQ84DRAFT_438082</name>
</gene>
<dbReference type="SUPFAM" id="SSF53474">
    <property type="entry name" value="alpha/beta-Hydrolases"/>
    <property type="match status" value="1"/>
</dbReference>
<dbReference type="InterPro" id="IPR029058">
    <property type="entry name" value="AB_hydrolase_fold"/>
</dbReference>
<evidence type="ECO:0000313" key="2">
    <source>
        <dbReference type="EMBL" id="OCL10854.1"/>
    </source>
</evidence>
<evidence type="ECO:0000256" key="1">
    <source>
        <dbReference type="SAM" id="Phobius"/>
    </source>
</evidence>
<dbReference type="OrthoDB" id="164921at2759"/>
<sequence>MCGFIIFVGYIMAQNSKSAALGFLIFLTGDIGFLTRWLLIRLNHPLIDSSTLPAPSIAGKRHRWKRIFMWVNRILKSAHWIFLIITAAGAIVSACQEQYSNPGTPIRINLPSGPTRTISYNCTSPPHANHNSNTTVTPPTIWFESSAAHGVLDFLGLQHYLASTHNLTSCSYDPPNYGWSDPLPASQHDYVDYLPALLRALGQQDDSRIIAGWGEGLELAVRHAMQDTEKTVAVVDLDASPDGIEWFEAQRVNGWTEAQRLEYRKADIQSRIMLTEAILAVGLGFGLTPLAVPAPSHAYTPANLYSAYRAQFLRNPFWALQYYELQRMARQPRESAYLLNTTLPSRVQVFALLTRDVYPNDDAASAFYREQKLRVAESLAGGGLARLGWCEEEGCGLGFVVERAEWAAGVLAWMLEGL</sequence>
<dbReference type="EMBL" id="KV749150">
    <property type="protein sequence ID" value="OCL10854.1"/>
    <property type="molecule type" value="Genomic_DNA"/>
</dbReference>